<dbReference type="Proteomes" id="UP000317344">
    <property type="component" value="Chromosome"/>
</dbReference>
<protein>
    <submittedName>
        <fullName evidence="3">META domain-containing protein</fullName>
    </submittedName>
</protein>
<dbReference type="EMBL" id="CP041765">
    <property type="protein sequence ID" value="QDQ99021.1"/>
    <property type="molecule type" value="Genomic_DNA"/>
</dbReference>
<dbReference type="PANTHER" id="PTHR35535">
    <property type="entry name" value="HEAT SHOCK PROTEIN HSLJ"/>
    <property type="match status" value="1"/>
</dbReference>
<feature type="compositionally biased region" description="Low complexity" evidence="1">
    <location>
        <begin position="29"/>
        <end position="40"/>
    </location>
</feature>
<dbReference type="InterPro" id="IPR005184">
    <property type="entry name" value="DUF306_Meta_HslJ"/>
</dbReference>
<reference evidence="3 4" key="1">
    <citation type="submission" date="2019-07" db="EMBL/GenBank/DDBJ databases">
        <title>Tomitella cavernea sp. nov., an actinomycete isolated from soil.</title>
        <authorList>
            <person name="Cheng J."/>
        </authorList>
    </citation>
    <scope>NUCLEOTIDE SEQUENCE [LARGE SCALE GENOMIC DNA]</scope>
    <source>
        <strain evidence="3 4">HY188</strain>
    </source>
</reference>
<proteinExistence type="predicted"/>
<evidence type="ECO:0000313" key="4">
    <source>
        <dbReference type="Proteomes" id="UP000317344"/>
    </source>
</evidence>
<evidence type="ECO:0000313" key="3">
    <source>
        <dbReference type="EMBL" id="QDQ99021.1"/>
    </source>
</evidence>
<feature type="compositionally biased region" description="Polar residues" evidence="1">
    <location>
        <begin position="1"/>
        <end position="11"/>
    </location>
</feature>
<evidence type="ECO:0000256" key="1">
    <source>
        <dbReference type="SAM" id="MobiDB-lite"/>
    </source>
</evidence>
<sequence>MLGACSNSQESAAPDASGPAPTATGQEGAPAMTDAPTPADLDGAVFTSTAVTGHELVPGSAIEAAFQGDTASLHAGCNRLFGGYTIAEGTFTVPQAASTMMACEPALMDQDQWLTQLLATGTTIGLDGDTLTLAGAAGTPFDGTVITFARQG</sequence>
<evidence type="ECO:0000259" key="2">
    <source>
        <dbReference type="Pfam" id="PF03724"/>
    </source>
</evidence>
<feature type="region of interest" description="Disordered" evidence="1">
    <location>
        <begin position="1"/>
        <end position="42"/>
    </location>
</feature>
<reference evidence="3 4" key="2">
    <citation type="submission" date="2019-07" db="EMBL/GenBank/DDBJ databases">
        <authorList>
            <person name="Huang Y."/>
        </authorList>
    </citation>
    <scope>NUCLEOTIDE SEQUENCE [LARGE SCALE GENOMIC DNA]</scope>
    <source>
        <strain evidence="3 4">HY188</strain>
    </source>
</reference>
<organism evidence="3 4">
    <name type="scientific">Tomitella fengzijianii</name>
    <dbReference type="NCBI Taxonomy" id="2597660"/>
    <lineage>
        <taxon>Bacteria</taxon>
        <taxon>Bacillati</taxon>
        <taxon>Actinomycetota</taxon>
        <taxon>Actinomycetes</taxon>
        <taxon>Mycobacteriales</taxon>
        <taxon>Tomitella</taxon>
    </lineage>
</organism>
<dbReference type="InterPro" id="IPR053147">
    <property type="entry name" value="Hsp_HslJ-like"/>
</dbReference>
<keyword evidence="4" id="KW-1185">Reference proteome</keyword>
<dbReference type="OrthoDB" id="507754at2"/>
<dbReference type="PANTHER" id="PTHR35535:SF1">
    <property type="entry name" value="HEAT SHOCK PROTEIN HSLJ"/>
    <property type="match status" value="1"/>
</dbReference>
<gene>
    <name evidence="3" type="ORF">FO059_04285</name>
</gene>
<dbReference type="Pfam" id="PF03724">
    <property type="entry name" value="META"/>
    <property type="match status" value="1"/>
</dbReference>
<feature type="domain" description="DUF306" evidence="2">
    <location>
        <begin position="39"/>
        <end position="139"/>
    </location>
</feature>
<dbReference type="KEGG" id="toy:FO059_04285"/>
<dbReference type="InterPro" id="IPR038670">
    <property type="entry name" value="HslJ-like_sf"/>
</dbReference>
<dbReference type="AlphaFoldDB" id="A0A516X8Q2"/>
<dbReference type="Gene3D" id="2.40.128.270">
    <property type="match status" value="1"/>
</dbReference>
<name>A0A516X8Q2_9ACTN</name>
<accession>A0A516X8Q2</accession>